<proteinExistence type="inferred from homology"/>
<evidence type="ECO:0000256" key="7">
    <source>
        <dbReference type="SAM" id="MobiDB-lite"/>
    </source>
</evidence>
<dbReference type="Proteomes" id="UP001153292">
    <property type="component" value="Chromosome 4"/>
</dbReference>
<evidence type="ECO:0000256" key="1">
    <source>
        <dbReference type="ARBA" id="ARBA00004138"/>
    </source>
</evidence>
<evidence type="ECO:0000259" key="8">
    <source>
        <dbReference type="Pfam" id="PF11618"/>
    </source>
</evidence>
<feature type="coiled-coil region" evidence="6">
    <location>
        <begin position="10"/>
        <end position="48"/>
    </location>
</feature>
<dbReference type="PANTHER" id="PTHR14240:SF5">
    <property type="entry name" value="RPGRIP1 C-TERMINAL DOMAIN-CONTAINING PROTEIN"/>
    <property type="match status" value="1"/>
</dbReference>
<dbReference type="InterPro" id="IPR035892">
    <property type="entry name" value="C2_domain_sf"/>
</dbReference>
<accession>A0ABN8B7M9</accession>
<feature type="compositionally biased region" description="Basic and acidic residues" evidence="7">
    <location>
        <begin position="371"/>
        <end position="381"/>
    </location>
</feature>
<dbReference type="EMBL" id="OU963897">
    <property type="protein sequence ID" value="CAH0405573.1"/>
    <property type="molecule type" value="Genomic_DNA"/>
</dbReference>
<comment type="subcellular location">
    <subcellularLocation>
        <location evidence="1">Cell projection</location>
        <location evidence="1">Cilium</location>
    </subcellularLocation>
</comment>
<evidence type="ECO:0000313" key="11">
    <source>
        <dbReference type="Proteomes" id="UP001153292"/>
    </source>
</evidence>
<dbReference type="InterPro" id="IPR031139">
    <property type="entry name" value="RPGRIP1_fam"/>
</dbReference>
<feature type="compositionally biased region" description="Basic and acidic residues" evidence="7">
    <location>
        <begin position="929"/>
        <end position="956"/>
    </location>
</feature>
<gene>
    <name evidence="10" type="ORF">CHILSU_LOCUS8936</name>
</gene>
<evidence type="ECO:0000313" key="10">
    <source>
        <dbReference type="EMBL" id="CAH0405573.1"/>
    </source>
</evidence>
<feature type="domain" description="RPGRIP1 C-terminal" evidence="9">
    <location>
        <begin position="1131"/>
        <end position="1300"/>
    </location>
</feature>
<dbReference type="InterPro" id="IPR041091">
    <property type="entry name" value="RPGRIP1_C"/>
</dbReference>
<feature type="compositionally biased region" description="Polar residues" evidence="7">
    <location>
        <begin position="511"/>
        <end position="528"/>
    </location>
</feature>
<dbReference type="InterPro" id="IPR021656">
    <property type="entry name" value="C2-C2_1"/>
</dbReference>
<dbReference type="Pfam" id="PF18111">
    <property type="entry name" value="RPGR1_C"/>
    <property type="match status" value="1"/>
</dbReference>
<feature type="region of interest" description="Disordered" evidence="7">
    <location>
        <begin position="302"/>
        <end position="330"/>
    </location>
</feature>
<keyword evidence="3 6" id="KW-0175">Coiled coil</keyword>
<sequence>MENIRKPCDENKCRTLMEELKQNIVDLQEELSRTHADYSTRIGRLEQELCDMQTDNHRIRSEYAAAQHCMQLEEQRAIQLRQLLIEAQGAQGELETQLTIEKQKVSELEATARANDMSRLVAATIERHGSSTANLIKNDEANTKLEAVSSPYFTPRFESSPSRLEVPSRCRAQDESMDKSEQKVSDDSGFTDANNSQRRSKHEELNQLNKELTERINVLQKQMVELQDATTLKLAETSKQENHNEETVEDKANLTDVLRSIASNTYSVSKVPSKNTLDGYPHHQEIANDEKKHFTQTKTMQDVDSNLEDESPRKNLSLKSDTHNSLQIPGPLPVDIVKKVAPMRREEKTLSTKTKQLFGGQRRKSITSELSQKRKKDDNAHKTTCIKENLDDDSKSDTHSTEIRSPALIGFEEVGVKNKPVIDDKLKISTEMGVQTTNRLDDVKEERNINKEMCNVAVETDNIQRNKGQEFGLGTQTDAMVGREDRSVGPSNGPSAFAPANASACLPLQKSRGTSPDNTDAEISSLTDLPSEKEGKSPRTPLSPGEDKATTTYTDSCTEPANDYTSLSEGELPCPIQNKKISVGETKVNFAKIDPVSQRMEEALNAVGMELSRCREMLRSQRSQQRRENSRDASMMTDLNLGAPLRRKPATPCIGDAFAPNCVFTLHIGTVVLSDEAVINSRDLSLVLTWRFFDHDASMVRMKAGRVILFDVSTEYDVKVNKEFLDYLKYEELRIYICELDKQSDPFASCSLPLRDALLHTNRRADMSLALMAGPKLKQARAGRDSLDSSDEVGVLDLWCELRLHPALLPSLNNAIEKTSTPSPSTTKANEILGNNSASRLLDVNNSRDCWLAQGIASNASPYSLEKFCWPDNRSNASQTTRGSIKKDLSYLQNKHLREQSRLSLDSKDTKFCWPDNRSIASQTTRGSIKKDLSHLQNKDPREQSRLSLESKETELKQPSQQTQSTIHTVIMNEVPAKIKTSVDMMQALDSNINQNDIPTSSKQRRNTVNDSPQTHFATASWRGLVARRLIPKRARNNSITAASKRSLLEKRDDNYGPNPNIDTLATNTLQFSTRSPRPSNDVEEPPELTKTFAGSYRMLNSSKKSVTIAMDINENNKQQQMRLSDESTHKESIQVTVLWLALNEECDTMINPNVQRLYVAYEFLGMGGSELETPQSLPKPKGYADKCSFNFSKTFQLNDCDLPVIGHMATCRSSDKSSRDTKDCIIFTVISEPIEDPLGIETCRDIGHAYLYLGDLLACSGGNNSYTEVLPVRSVRVDEAVSGVLAVKLDGLDVVRRCLLLTMAEPIHKIARNINLT</sequence>
<feature type="region of interest" description="Disordered" evidence="7">
    <location>
        <begin position="924"/>
        <end position="965"/>
    </location>
</feature>
<feature type="compositionally biased region" description="Polar residues" evidence="7">
    <location>
        <begin position="317"/>
        <end position="327"/>
    </location>
</feature>
<evidence type="ECO:0000256" key="5">
    <source>
        <dbReference type="ARBA" id="ARBA00023273"/>
    </source>
</evidence>
<evidence type="ECO:0000256" key="2">
    <source>
        <dbReference type="ARBA" id="ARBA00006042"/>
    </source>
</evidence>
<dbReference type="SUPFAM" id="SSF49562">
    <property type="entry name" value="C2 domain (Calcium/lipid-binding domain, CaLB)"/>
    <property type="match status" value="1"/>
</dbReference>
<evidence type="ECO:0000256" key="4">
    <source>
        <dbReference type="ARBA" id="ARBA00023069"/>
    </source>
</evidence>
<keyword evidence="5" id="KW-0966">Cell projection</keyword>
<feature type="domain" description="RPGR-interacting protein 1 first C2" evidence="8">
    <location>
        <begin position="663"/>
        <end position="803"/>
    </location>
</feature>
<comment type="similarity">
    <text evidence="2">Belongs to the RPGRIP1 family.</text>
</comment>
<feature type="region of interest" description="Disordered" evidence="7">
    <location>
        <begin position="345"/>
        <end position="400"/>
    </location>
</feature>
<organism evidence="10 11">
    <name type="scientific">Chilo suppressalis</name>
    <name type="common">Asiatic rice borer moth</name>
    <dbReference type="NCBI Taxonomy" id="168631"/>
    <lineage>
        <taxon>Eukaryota</taxon>
        <taxon>Metazoa</taxon>
        <taxon>Ecdysozoa</taxon>
        <taxon>Arthropoda</taxon>
        <taxon>Hexapoda</taxon>
        <taxon>Insecta</taxon>
        <taxon>Pterygota</taxon>
        <taxon>Neoptera</taxon>
        <taxon>Endopterygota</taxon>
        <taxon>Lepidoptera</taxon>
        <taxon>Glossata</taxon>
        <taxon>Ditrysia</taxon>
        <taxon>Pyraloidea</taxon>
        <taxon>Crambidae</taxon>
        <taxon>Crambinae</taxon>
        <taxon>Chilo</taxon>
    </lineage>
</organism>
<evidence type="ECO:0000256" key="3">
    <source>
        <dbReference type="ARBA" id="ARBA00023054"/>
    </source>
</evidence>
<feature type="region of interest" description="Disordered" evidence="7">
    <location>
        <begin position="155"/>
        <end position="203"/>
    </location>
</feature>
<dbReference type="Pfam" id="PF11618">
    <property type="entry name" value="C2-C2_1"/>
    <property type="match status" value="1"/>
</dbReference>
<evidence type="ECO:0000259" key="9">
    <source>
        <dbReference type="Pfam" id="PF18111"/>
    </source>
</evidence>
<feature type="compositionally biased region" description="Basic and acidic residues" evidence="7">
    <location>
        <begin position="388"/>
        <end position="400"/>
    </location>
</feature>
<name>A0ABN8B7M9_CHISP</name>
<dbReference type="Gene3D" id="2.60.40.150">
    <property type="entry name" value="C2 domain"/>
    <property type="match status" value="2"/>
</dbReference>
<evidence type="ECO:0008006" key="12">
    <source>
        <dbReference type="Google" id="ProtNLM"/>
    </source>
</evidence>
<feature type="region of interest" description="Disordered" evidence="7">
    <location>
        <begin position="993"/>
        <end position="1013"/>
    </location>
</feature>
<feature type="region of interest" description="Disordered" evidence="7">
    <location>
        <begin position="507"/>
        <end position="569"/>
    </location>
</feature>
<feature type="compositionally biased region" description="Basic and acidic residues" evidence="7">
    <location>
        <begin position="166"/>
        <end position="186"/>
    </location>
</feature>
<dbReference type="PANTHER" id="PTHR14240">
    <property type="entry name" value="RETINITIS PIGMENTOSA GTPASE REGULATOR-INTERACTING PROTEIN"/>
    <property type="match status" value="1"/>
</dbReference>
<reference evidence="10" key="1">
    <citation type="submission" date="2021-12" db="EMBL/GenBank/DDBJ databases">
        <authorList>
            <person name="King R."/>
        </authorList>
    </citation>
    <scope>NUCLEOTIDE SEQUENCE</scope>
</reference>
<keyword evidence="4" id="KW-0969">Cilium</keyword>
<feature type="compositionally biased region" description="Polar residues" evidence="7">
    <location>
        <begin position="550"/>
        <end position="568"/>
    </location>
</feature>
<protein>
    <recommendedName>
        <fullName evidence="12">RPGR-interacting protein 1 first C2 domain-containing protein</fullName>
    </recommendedName>
</protein>
<keyword evidence="11" id="KW-1185">Reference proteome</keyword>
<evidence type="ECO:0000256" key="6">
    <source>
        <dbReference type="SAM" id="Coils"/>
    </source>
</evidence>